<evidence type="ECO:0000256" key="3">
    <source>
        <dbReference type="ARBA" id="ARBA00016219"/>
    </source>
</evidence>
<dbReference type="AlphaFoldDB" id="A0A1B3XQ82"/>
<evidence type="ECO:0000313" key="11">
    <source>
        <dbReference type="Proteomes" id="UP000077926"/>
    </source>
</evidence>
<evidence type="ECO:0000259" key="9">
    <source>
        <dbReference type="Pfam" id="PF08125"/>
    </source>
</evidence>
<comment type="caution">
    <text evidence="7">Lacks conserved residue(s) required for the propagation of feature annotation.</text>
</comment>
<feature type="domain" description="Mannitol dehydrogenase C-terminal" evidence="9">
    <location>
        <begin position="204"/>
        <end position="377"/>
    </location>
</feature>
<accession>A0A1B3XQ82</accession>
<dbReference type="Pfam" id="PF01232">
    <property type="entry name" value="Mannitol_dh"/>
    <property type="match status" value="1"/>
</dbReference>
<protein>
    <recommendedName>
        <fullName evidence="3 7">Mannitol-1-phosphate 5-dehydrogenase</fullName>
        <ecNumber evidence="2 7">1.1.1.17</ecNumber>
    </recommendedName>
</protein>
<dbReference type="RefSeq" id="WP_064462810.1">
    <property type="nucleotide sequence ID" value="NZ_CP017080.1"/>
</dbReference>
<dbReference type="PANTHER" id="PTHR30524:SF0">
    <property type="entry name" value="ALTRONATE OXIDOREDUCTASE-RELATED"/>
    <property type="match status" value="1"/>
</dbReference>
<dbReference type="EMBL" id="CP017080">
    <property type="protein sequence ID" value="AOH55370.1"/>
    <property type="molecule type" value="Genomic_DNA"/>
</dbReference>
<evidence type="ECO:0000256" key="6">
    <source>
        <dbReference type="ARBA" id="ARBA00048615"/>
    </source>
</evidence>
<keyword evidence="11" id="KW-1185">Reference proteome</keyword>
<evidence type="ECO:0000256" key="5">
    <source>
        <dbReference type="ARBA" id="ARBA00023027"/>
    </source>
</evidence>
<dbReference type="InterPro" id="IPR036291">
    <property type="entry name" value="NAD(P)-bd_dom_sf"/>
</dbReference>
<evidence type="ECO:0000256" key="1">
    <source>
        <dbReference type="ARBA" id="ARBA00006541"/>
    </source>
</evidence>
<keyword evidence="4 7" id="KW-0560">Oxidoreductase</keyword>
<dbReference type="Pfam" id="PF08125">
    <property type="entry name" value="Mannitol_dh_C"/>
    <property type="match status" value="1"/>
</dbReference>
<dbReference type="InterPro" id="IPR013118">
    <property type="entry name" value="Mannitol_DH_C"/>
</dbReference>
<dbReference type="SUPFAM" id="SSF48179">
    <property type="entry name" value="6-phosphogluconate dehydrogenase C-terminal domain-like"/>
    <property type="match status" value="1"/>
</dbReference>
<dbReference type="EC" id="1.1.1.17" evidence="2 7"/>
<organism evidence="10 11">
    <name type="scientific">Peribacillus muralis</name>
    <dbReference type="NCBI Taxonomy" id="264697"/>
    <lineage>
        <taxon>Bacteria</taxon>
        <taxon>Bacillati</taxon>
        <taxon>Bacillota</taxon>
        <taxon>Bacilli</taxon>
        <taxon>Bacillales</taxon>
        <taxon>Bacillaceae</taxon>
        <taxon>Peribacillus</taxon>
    </lineage>
</organism>
<dbReference type="GO" id="GO:0008926">
    <property type="term" value="F:mannitol-1-phosphate 5-dehydrogenase activity"/>
    <property type="evidence" value="ECO:0007669"/>
    <property type="project" value="UniProtKB-UniRule"/>
</dbReference>
<dbReference type="GO" id="GO:0005829">
    <property type="term" value="C:cytosol"/>
    <property type="evidence" value="ECO:0007669"/>
    <property type="project" value="TreeGrafter"/>
</dbReference>
<evidence type="ECO:0000256" key="7">
    <source>
        <dbReference type="HAMAP-Rule" id="MF_00196"/>
    </source>
</evidence>
<evidence type="ECO:0000256" key="2">
    <source>
        <dbReference type="ARBA" id="ARBA00012939"/>
    </source>
</evidence>
<dbReference type="InterPro" id="IPR000669">
    <property type="entry name" value="Mannitol_DH"/>
</dbReference>
<feature type="domain" description="Mannitol dehydrogenase N-terminal" evidence="8">
    <location>
        <begin position="1"/>
        <end position="194"/>
    </location>
</feature>
<dbReference type="InterPro" id="IPR008927">
    <property type="entry name" value="6-PGluconate_DH-like_C_sf"/>
</dbReference>
<dbReference type="InterPro" id="IPR013131">
    <property type="entry name" value="Mannitol_DH_N"/>
</dbReference>
<dbReference type="Gene3D" id="1.10.1040.10">
    <property type="entry name" value="N-(1-d-carboxylethyl)-l-norvaline Dehydrogenase, domain 2"/>
    <property type="match status" value="1"/>
</dbReference>
<dbReference type="HAMAP" id="MF_00196">
    <property type="entry name" value="Mannitol_dehydrog"/>
    <property type="match status" value="1"/>
</dbReference>
<proteinExistence type="inferred from homology"/>
<keyword evidence="5 7" id="KW-0520">NAD</keyword>
<dbReference type="NCBIfam" id="NF002652">
    <property type="entry name" value="PRK02318.2-5"/>
    <property type="match status" value="1"/>
</dbReference>
<dbReference type="PANTHER" id="PTHR30524">
    <property type="entry name" value="MANNITOL-1-PHOSPHATE 5-DEHYDROGENASE"/>
    <property type="match status" value="1"/>
</dbReference>
<dbReference type="OrthoDB" id="271711at2"/>
<dbReference type="SUPFAM" id="SSF51735">
    <property type="entry name" value="NAD(P)-binding Rossmann-fold domains"/>
    <property type="match status" value="1"/>
</dbReference>
<evidence type="ECO:0000256" key="4">
    <source>
        <dbReference type="ARBA" id="ARBA00023002"/>
    </source>
</evidence>
<comment type="similarity">
    <text evidence="1 7">Belongs to the mannitol dehydrogenase family.</text>
</comment>
<dbReference type="Gene3D" id="3.40.50.720">
    <property type="entry name" value="NAD(P)-binding Rossmann-like Domain"/>
    <property type="match status" value="1"/>
</dbReference>
<dbReference type="Proteomes" id="UP000077926">
    <property type="component" value="Chromosome"/>
</dbReference>
<comment type="catalytic activity">
    <reaction evidence="6 7">
        <text>D-mannitol 1-phosphate + NAD(+) = beta-D-fructose 6-phosphate + NADH + H(+)</text>
        <dbReference type="Rhea" id="RHEA:19661"/>
        <dbReference type="ChEBI" id="CHEBI:15378"/>
        <dbReference type="ChEBI" id="CHEBI:57540"/>
        <dbReference type="ChEBI" id="CHEBI:57634"/>
        <dbReference type="ChEBI" id="CHEBI:57945"/>
        <dbReference type="ChEBI" id="CHEBI:61381"/>
        <dbReference type="EC" id="1.1.1.17"/>
    </reaction>
</comment>
<dbReference type="KEGG" id="bmur:ABE28_013505"/>
<dbReference type="InterPro" id="IPR023028">
    <property type="entry name" value="Mannitol_1_phos_5_DH"/>
</dbReference>
<name>A0A1B3XQ82_9BACI</name>
<sequence length="393" mass="44400">MKALHFGAGNIGKGFIGYLLNKTGYDVCFADINQQMVDRLNKNESYIVELLDDSHTVEVISPVTALNVITQEARVIDAIVEADLITTSVGVNNLSRIANIVSKGLLKRVKENKKRLDIMANENAIHATSTLKQEIERHVTSGEMKEISFFIGFPNSAIDRLALSRSGGEGEIALVEPMYEWIINKSEMINLDLPLIKNASYVDDLEPYIERKLYIVNMGHAATAYIGFLTGHTTIQSALANPGIERFVRNTLNEASQYIIRKFSIENEDMSSFIEKTMKRFKNENISDDIFRVGRSPIRKIGYEERLTKPTRESFDAGLSIEYLTMAVAAAFLFDNPHDEESVILQKYISEKGIDQAILHFTQIKNKELRNKMKEKYDVFKNSSSETLAQLIK</sequence>
<dbReference type="GO" id="GO:0019592">
    <property type="term" value="P:mannitol catabolic process"/>
    <property type="evidence" value="ECO:0007669"/>
    <property type="project" value="TreeGrafter"/>
</dbReference>
<dbReference type="PRINTS" id="PR00084">
    <property type="entry name" value="MTLDHDRGNASE"/>
</dbReference>
<evidence type="ECO:0000313" key="10">
    <source>
        <dbReference type="EMBL" id="AOH55370.1"/>
    </source>
</evidence>
<gene>
    <name evidence="7" type="primary">mtlD</name>
    <name evidence="10" type="ORF">ABE28_013505</name>
</gene>
<dbReference type="InterPro" id="IPR013328">
    <property type="entry name" value="6PGD_dom2"/>
</dbReference>
<reference evidence="10 11" key="1">
    <citation type="submission" date="2016-08" db="EMBL/GenBank/DDBJ databases">
        <title>Complete genome sequence of Bacillus muralis G25-68, a strain with toxicity to nematodes.</title>
        <authorList>
            <person name="Zheng Z."/>
        </authorList>
    </citation>
    <scope>NUCLEOTIDE SEQUENCE [LARGE SCALE GENOMIC DNA]</scope>
    <source>
        <strain evidence="10 11">G25-68</strain>
    </source>
</reference>
<dbReference type="STRING" id="264697.ABE28_013505"/>
<evidence type="ECO:0000259" key="8">
    <source>
        <dbReference type="Pfam" id="PF01232"/>
    </source>
</evidence>